<proteinExistence type="predicted"/>
<protein>
    <recommendedName>
        <fullName evidence="2">TLDc domain-containing protein</fullName>
    </recommendedName>
</protein>
<evidence type="ECO:0000256" key="1">
    <source>
        <dbReference type="SAM" id="MobiDB-lite"/>
    </source>
</evidence>
<feature type="domain" description="TLDc" evidence="2">
    <location>
        <begin position="131"/>
        <end position="294"/>
    </location>
</feature>
<feature type="region of interest" description="Disordered" evidence="1">
    <location>
        <begin position="90"/>
        <end position="109"/>
    </location>
</feature>
<dbReference type="PANTHER" id="PTHR23354">
    <property type="entry name" value="NUCLEOLAR PROTEIN 7/ESTROGEN RECEPTOR COACTIVATOR-RELATED"/>
    <property type="match status" value="1"/>
</dbReference>
<dbReference type="PANTHER" id="PTHR23354:SF74">
    <property type="entry name" value="TLD-DOMAIN CONTAINING NUCLEOLAR PROTEIN"/>
    <property type="match status" value="1"/>
</dbReference>
<evidence type="ECO:0000313" key="4">
    <source>
        <dbReference type="Proteomes" id="UP001454036"/>
    </source>
</evidence>
<dbReference type="SMART" id="SM00584">
    <property type="entry name" value="TLDc"/>
    <property type="match status" value="1"/>
</dbReference>
<keyword evidence="4" id="KW-1185">Reference proteome</keyword>
<dbReference type="Pfam" id="PF07534">
    <property type="entry name" value="TLD"/>
    <property type="match status" value="1"/>
</dbReference>
<accession>A0AAV3R7K6</accession>
<reference evidence="3 4" key="1">
    <citation type="submission" date="2024-01" db="EMBL/GenBank/DDBJ databases">
        <title>The complete chloroplast genome sequence of Lithospermum erythrorhizon: insights into the phylogenetic relationship among Boraginaceae species and the maternal lineages of purple gromwells.</title>
        <authorList>
            <person name="Okada T."/>
            <person name="Watanabe K."/>
        </authorList>
    </citation>
    <scope>NUCLEOTIDE SEQUENCE [LARGE SCALE GENOMIC DNA]</scope>
</reference>
<dbReference type="AlphaFoldDB" id="A0AAV3R7K6"/>
<gene>
    <name evidence="3" type="ORF">LIER_26137</name>
</gene>
<feature type="compositionally biased region" description="Polar residues" evidence="1">
    <location>
        <begin position="96"/>
        <end position="108"/>
    </location>
</feature>
<name>A0AAV3R7K6_LITER</name>
<comment type="caution">
    <text evidence="3">The sequence shown here is derived from an EMBL/GenBank/DDBJ whole genome shotgun (WGS) entry which is preliminary data.</text>
</comment>
<evidence type="ECO:0000313" key="3">
    <source>
        <dbReference type="EMBL" id="GAA0172285.1"/>
    </source>
</evidence>
<dbReference type="Proteomes" id="UP001454036">
    <property type="component" value="Unassembled WGS sequence"/>
</dbReference>
<dbReference type="EMBL" id="BAABME010008051">
    <property type="protein sequence ID" value="GAA0172285.1"/>
    <property type="molecule type" value="Genomic_DNA"/>
</dbReference>
<dbReference type="PROSITE" id="PS51886">
    <property type="entry name" value="TLDC"/>
    <property type="match status" value="1"/>
</dbReference>
<organism evidence="3 4">
    <name type="scientific">Lithospermum erythrorhizon</name>
    <name type="common">Purple gromwell</name>
    <name type="synonym">Lithospermum officinale var. erythrorhizon</name>
    <dbReference type="NCBI Taxonomy" id="34254"/>
    <lineage>
        <taxon>Eukaryota</taxon>
        <taxon>Viridiplantae</taxon>
        <taxon>Streptophyta</taxon>
        <taxon>Embryophyta</taxon>
        <taxon>Tracheophyta</taxon>
        <taxon>Spermatophyta</taxon>
        <taxon>Magnoliopsida</taxon>
        <taxon>eudicotyledons</taxon>
        <taxon>Gunneridae</taxon>
        <taxon>Pentapetalae</taxon>
        <taxon>asterids</taxon>
        <taxon>lamiids</taxon>
        <taxon>Boraginales</taxon>
        <taxon>Boraginaceae</taxon>
        <taxon>Boraginoideae</taxon>
        <taxon>Lithospermeae</taxon>
        <taxon>Lithospermum</taxon>
    </lineage>
</organism>
<dbReference type="InterPro" id="IPR006571">
    <property type="entry name" value="TLDc_dom"/>
</dbReference>
<evidence type="ECO:0000259" key="2">
    <source>
        <dbReference type="PROSITE" id="PS51886"/>
    </source>
</evidence>
<sequence>MSNHKEGRSLSSIFSFILPSPIFGKSRENECTDEGNTTIFHSFKWKDEHFSVGDETLNKHSEYEFEIERKATYENRLCRSSVKDFTKQHIHMDNGQPDSAKSNASGSSVYEDALDSPSFSNSIPNLTEDSVFICPALYAFFDSSIPNLVKGCQWVLLYSTAKHGISLRTLFRKSGELSGPCLLITGDKKGAVFGGLLESPLKPTGKRKYQGTNQTFVFTTLYGAPVLFRPTGANRYFYLCMNDLLAIGGGGNFALCMDGDMLRGTSGPCETFGNLCLAHDQEFELKNVELWGFNHASKYIT</sequence>